<dbReference type="Pfam" id="PF00668">
    <property type="entry name" value="Condensation"/>
    <property type="match status" value="1"/>
</dbReference>
<dbReference type="Pfam" id="PF00975">
    <property type="entry name" value="Thioesterase"/>
    <property type="match status" value="1"/>
</dbReference>
<evidence type="ECO:0000313" key="5">
    <source>
        <dbReference type="Proteomes" id="UP001234811"/>
    </source>
</evidence>
<dbReference type="Gene3D" id="3.30.300.30">
    <property type="match status" value="1"/>
</dbReference>
<dbReference type="InterPro" id="IPR029058">
    <property type="entry name" value="AB_hydrolase_fold"/>
</dbReference>
<dbReference type="Pfam" id="PF00501">
    <property type="entry name" value="AMP-binding"/>
    <property type="match status" value="1"/>
</dbReference>
<dbReference type="InterPro" id="IPR045851">
    <property type="entry name" value="AMP-bd_C_sf"/>
</dbReference>
<dbReference type="Proteomes" id="UP001234811">
    <property type="component" value="Unassembled WGS sequence"/>
</dbReference>
<dbReference type="RefSeq" id="WP_094860135.1">
    <property type="nucleotide sequence ID" value="NZ_CP047682.1"/>
</dbReference>
<dbReference type="SMART" id="SM00823">
    <property type="entry name" value="PKS_PP"/>
    <property type="match status" value="1"/>
</dbReference>
<dbReference type="SUPFAM" id="SSF53474">
    <property type="entry name" value="alpha/beta-Hydrolases"/>
    <property type="match status" value="1"/>
</dbReference>
<keyword evidence="2" id="KW-0597">Phosphoprotein</keyword>
<dbReference type="InterPro" id="IPR036736">
    <property type="entry name" value="ACP-like_sf"/>
</dbReference>
<dbReference type="PROSITE" id="PS50075">
    <property type="entry name" value="CARRIER"/>
    <property type="match status" value="1"/>
</dbReference>
<dbReference type="Gene3D" id="3.30.559.30">
    <property type="entry name" value="Nonribosomal peptide synthetase, condensation domain"/>
    <property type="match status" value="1"/>
</dbReference>
<name>A0ABD5BJ95_SERMA</name>
<dbReference type="InterPro" id="IPR042099">
    <property type="entry name" value="ANL_N_sf"/>
</dbReference>
<gene>
    <name evidence="4" type="ORF">RF091_14115</name>
</gene>
<dbReference type="Gene3D" id="3.40.50.1820">
    <property type="entry name" value="alpha/beta hydrolase"/>
    <property type="match status" value="1"/>
</dbReference>
<dbReference type="Pfam" id="PF00550">
    <property type="entry name" value="PP-binding"/>
    <property type="match status" value="1"/>
</dbReference>
<feature type="domain" description="Carrier" evidence="3">
    <location>
        <begin position="1035"/>
        <end position="1109"/>
    </location>
</feature>
<dbReference type="InterPro" id="IPR023213">
    <property type="entry name" value="CAT-like_dom_sf"/>
</dbReference>
<dbReference type="InterPro" id="IPR000873">
    <property type="entry name" value="AMP-dep_synth/lig_dom"/>
</dbReference>
<dbReference type="PANTHER" id="PTHR45527:SF1">
    <property type="entry name" value="FATTY ACID SYNTHASE"/>
    <property type="match status" value="1"/>
</dbReference>
<protein>
    <submittedName>
        <fullName evidence="4">Non-ribosomal peptide synthetase</fullName>
    </submittedName>
</protein>
<dbReference type="PANTHER" id="PTHR45527">
    <property type="entry name" value="NONRIBOSOMAL PEPTIDE SYNTHETASE"/>
    <property type="match status" value="1"/>
</dbReference>
<dbReference type="EMBL" id="JAVIPQ010000210">
    <property type="protein sequence ID" value="MDQ9556643.1"/>
    <property type="molecule type" value="Genomic_DNA"/>
</dbReference>
<evidence type="ECO:0000259" key="3">
    <source>
        <dbReference type="PROSITE" id="PS50075"/>
    </source>
</evidence>
<keyword evidence="1" id="KW-0596">Phosphopantetheine</keyword>
<accession>A0ABD5BJ95</accession>
<organism evidence="4 5">
    <name type="scientific">Serratia marcescens</name>
    <dbReference type="NCBI Taxonomy" id="615"/>
    <lineage>
        <taxon>Bacteria</taxon>
        <taxon>Pseudomonadati</taxon>
        <taxon>Pseudomonadota</taxon>
        <taxon>Gammaproteobacteria</taxon>
        <taxon>Enterobacterales</taxon>
        <taxon>Yersiniaceae</taxon>
        <taxon>Serratia</taxon>
    </lineage>
</organism>
<dbReference type="Pfam" id="PF13193">
    <property type="entry name" value="AMP-binding_C"/>
    <property type="match status" value="1"/>
</dbReference>
<reference evidence="4 5" key="1">
    <citation type="submission" date="2023-07" db="EMBL/GenBank/DDBJ databases">
        <title>Pathogens genome sequencing project 196.</title>
        <authorList>
            <person name="Cao X."/>
        </authorList>
    </citation>
    <scope>NUCLEOTIDE SEQUENCE [LARGE SCALE GENOMIC DNA]</scope>
    <source>
        <strain evidence="4 5">SM41</strain>
    </source>
</reference>
<dbReference type="InterPro" id="IPR009081">
    <property type="entry name" value="PP-bd_ACP"/>
</dbReference>
<evidence type="ECO:0000256" key="2">
    <source>
        <dbReference type="ARBA" id="ARBA00022553"/>
    </source>
</evidence>
<dbReference type="InterPro" id="IPR010071">
    <property type="entry name" value="AA_adenyl_dom"/>
</dbReference>
<evidence type="ECO:0000313" key="4">
    <source>
        <dbReference type="EMBL" id="MDQ9556643.1"/>
    </source>
</evidence>
<dbReference type="Gene3D" id="3.40.50.12780">
    <property type="entry name" value="N-terminal domain of ligase-like"/>
    <property type="match status" value="1"/>
</dbReference>
<dbReference type="SUPFAM" id="SSF56801">
    <property type="entry name" value="Acetyl-CoA synthetase-like"/>
    <property type="match status" value="1"/>
</dbReference>
<comment type="caution">
    <text evidence="4">The sequence shown here is derived from an EMBL/GenBank/DDBJ whole genome shotgun (WGS) entry which is preliminary data.</text>
</comment>
<dbReference type="InterPro" id="IPR020845">
    <property type="entry name" value="AMP-binding_CS"/>
</dbReference>
<dbReference type="InterPro" id="IPR025110">
    <property type="entry name" value="AMP-bd_C"/>
</dbReference>
<dbReference type="SUPFAM" id="SSF52777">
    <property type="entry name" value="CoA-dependent acyltransferases"/>
    <property type="match status" value="2"/>
</dbReference>
<dbReference type="Gene3D" id="1.10.1200.10">
    <property type="entry name" value="ACP-like"/>
    <property type="match status" value="1"/>
</dbReference>
<dbReference type="Gene3D" id="3.30.559.10">
    <property type="entry name" value="Chloramphenicol acetyltransferase-like domain"/>
    <property type="match status" value="1"/>
</dbReference>
<dbReference type="GO" id="GO:0044550">
    <property type="term" value="P:secondary metabolite biosynthetic process"/>
    <property type="evidence" value="ECO:0007669"/>
    <property type="project" value="UniProtKB-ARBA"/>
</dbReference>
<dbReference type="InterPro" id="IPR001242">
    <property type="entry name" value="Condensation_dom"/>
</dbReference>
<sequence>MSVIGLINLMEMAKQGATFGELSPRRQTIEHVDAAALSAVQEDITAFLSVCTPDNAVRDTGEKPCYTVNHYAGQYLWLYENFTKNSPLYNIPIAKEILGPFEPTRLLAALKKLLKRHGALCGRYRLDGEAITVDIVHPDETIFEHSLEDISGQNSEEQQKSMLAALNAQCTIPFDLGAEYPLRCRILRKSAQHHYLFLTFHHCVVDGWTANLLVDELSRGYHAHEEHCHYDNGQAFFRYLEDPFLAVANVDDSMAFWRDELDGAPEKHALEYDIAITAAGKTQNIVRTSLTNELQSALAQLAKHNGTTLFTLLHSAFALLIARESATDRVVIGSPIANRNEPTLNDAVGSFVNTIAHQFIITGDDSFTALLQKNANKFARAFKHQGLPFSYLVEQLKPTRGKFHPIFQIMFVCQHRKSNELNVGGAQVNTLPRGYAPPKFDLVLEVISSAEGIQLEWQYNAKLFTPERIDGLAQAYALLLQQIACDPSRAVGHYSLASMADNRQLRQLSIGQAMPAFLRQPLSDRLLRTAHQHADRPALYEGDSVWHYDRLLRHAGLVAHWLIAHTAPGALIAIDLPRGAHQAIAALGVILAGRAYLPLAEGLPDARAAAIMRISGCAWVLSNQAHHRARYPQTTRIQDLEALFSPHVTDTATTFPPGEAEALAYVIYTSGTTGTPKGVAMEQGAVTNTLLTMNRQFNVSHRDNVLALADLAFDLSVYDLFGSWLAGASVTVLSPHEAKEPSAWLNAIRQRQISIWNSVPAILQMLVQYCAQENILSLPQLRHIWLSGDRISSRLIAEAHRLCPNATITSLGGATEGAIWSIYHPVTRDTHYRNAIPYGTALPNQSMWVLDEKLEPCGFGVTGDIYIGGVGVAREYWRDSQTTAGSFVLFPTTGERVYRTGDRGRWHRSGYIEFLGREDQQVKLQGFRVELGDVEFALKSSELVAEACVVCRDETGNGTPHLEAYITLTEAGKTCIQAEQRIRELVTAALPTYMAPSRYHLIERFPLSRNGKLDRTLLSPGTERSQASDVAPAASAELMLLRELLANTLGCTPDKIDPHASFFSNGGSSLSGITFLGNIKRALNVELTLAEILGYSQLDKLAERLRANAPLPLSMLSGSADRPTLPTLYLVHGAGGQVHQYAKWTKQLCACANIITIASPGLAAPGADDTLTLQRLAASHLAAIPRAKRDTAVIAGWSLGGQLAVHMAALAAEQGAPFAHAVVVDSGLPAQQPAVKRRFSVAQSYLSLFDSLGIARHLCRRQETNAIDSFANEIKMHYALNQSVLAEKITLEHAETFCWALKKSFELTNNAGPLPQIAIPLTLWLSQQRQRKHPHLAQRWEMQSSHSVQLSYCAETHYSILNNAQLLRALTQLLHALSTSLE</sequence>
<dbReference type="InterPro" id="IPR020806">
    <property type="entry name" value="PKS_PP-bd"/>
</dbReference>
<dbReference type="NCBIfam" id="TIGR01733">
    <property type="entry name" value="AA-adenyl-dom"/>
    <property type="match status" value="1"/>
</dbReference>
<evidence type="ECO:0000256" key="1">
    <source>
        <dbReference type="ARBA" id="ARBA00022450"/>
    </source>
</evidence>
<dbReference type="PROSITE" id="PS00455">
    <property type="entry name" value="AMP_BINDING"/>
    <property type="match status" value="1"/>
</dbReference>
<dbReference type="SUPFAM" id="SSF47336">
    <property type="entry name" value="ACP-like"/>
    <property type="match status" value="1"/>
</dbReference>
<proteinExistence type="predicted"/>
<dbReference type="InterPro" id="IPR001031">
    <property type="entry name" value="Thioesterase"/>
</dbReference>